<evidence type="ECO:0000313" key="5">
    <source>
        <dbReference type="Proteomes" id="UP000072236"/>
    </source>
</evidence>
<dbReference type="EMBL" id="CP012959">
    <property type="protein sequence ID" value="AMQ93994.1"/>
    <property type="molecule type" value="Genomic_DNA"/>
</dbReference>
<evidence type="ECO:0000313" key="6">
    <source>
        <dbReference type="Proteomes" id="UP000226080"/>
    </source>
</evidence>
<dbReference type="InterPro" id="IPR002654">
    <property type="entry name" value="Glyco_trans_25"/>
</dbReference>
<dbReference type="CDD" id="cd06532">
    <property type="entry name" value="Glyco_transf_25"/>
    <property type="match status" value="1"/>
</dbReference>
<accession>A0A142G014</accession>
<evidence type="ECO:0000259" key="1">
    <source>
        <dbReference type="Pfam" id="PF01755"/>
    </source>
</evidence>
<dbReference type="Pfam" id="PF01755">
    <property type="entry name" value="Glyco_transf_25"/>
    <property type="match status" value="1"/>
</dbReference>
<protein>
    <submittedName>
        <fullName evidence="2">Beta-1,4-galactosyltransferase</fullName>
    </submittedName>
    <submittedName>
        <fullName evidence="4">Glycosyltransferase family 25 protein</fullName>
    </submittedName>
    <submittedName>
        <fullName evidence="3">LPS biosynthesis glycosyltransferase</fullName>
    </submittedName>
</protein>
<reference evidence="2 5" key="1">
    <citation type="submission" date="2015-10" db="EMBL/GenBank/DDBJ databases">
        <title>Tn-seq of a polymicrobial infection.</title>
        <authorList>
            <person name="Stacy A."/>
            <person name="Rumbaugh K.P."/>
            <person name="Whiteley M."/>
        </authorList>
    </citation>
    <scope>NUCLEOTIDE SEQUENCE [LARGE SCALE GENOMIC DNA]</scope>
    <source>
        <strain evidence="2 5">624</strain>
    </source>
</reference>
<dbReference type="EMBL" id="PCGW01000004">
    <property type="protein sequence ID" value="PHO21107.1"/>
    <property type="molecule type" value="Genomic_DNA"/>
</dbReference>
<keyword evidence="6" id="KW-1185">Reference proteome</keyword>
<dbReference type="eggNOG" id="COG3306">
    <property type="taxonomic scope" value="Bacteria"/>
</dbReference>
<name>A0A142G014_AGGAC</name>
<gene>
    <name evidence="2" type="ORF">ACT75_05380</name>
    <name evidence="3" type="ORF">CQR80_02795</name>
    <name evidence="4" type="ORF">FXB79_02175</name>
</gene>
<dbReference type="KEGG" id="aact:ACT75_05380"/>
<feature type="domain" description="Glycosyl transferase family 25" evidence="1">
    <location>
        <begin position="9"/>
        <end position="191"/>
    </location>
</feature>
<dbReference type="Proteomes" id="UP000226080">
    <property type="component" value="Unassembled WGS sequence"/>
</dbReference>
<dbReference type="Proteomes" id="UP000072236">
    <property type="component" value="Chromosome"/>
</dbReference>
<dbReference type="EMBL" id="VSED01000003">
    <property type="protein sequence ID" value="TYA39750.1"/>
    <property type="molecule type" value="Genomic_DNA"/>
</dbReference>
<evidence type="ECO:0000313" key="3">
    <source>
        <dbReference type="EMBL" id="PHO21107.1"/>
    </source>
</evidence>
<proteinExistence type="predicted"/>
<reference evidence="4 7" key="3">
    <citation type="submission" date="2019-08" db="EMBL/GenBank/DDBJ databases">
        <title>Whole genome sequencing of Aggregatibacter actinomycetemcomitans cultured from blood stream infections in Denmark reveals a novel phylogenetic lineage expressing serotype a membrane O polysaccharide.</title>
        <authorList>
            <person name="Nedergaard S."/>
            <person name="Kobel C.M."/>
            <person name="Nielsen M.B."/>
            <person name="Moeller R.T."/>
            <person name="Jensen A.B."/>
            <person name="Noerskov-Lauritsen N."/>
        </authorList>
    </citation>
    <scope>NUCLEOTIDE SEQUENCE [LARGE SCALE GENOMIC DNA]</scope>
    <source>
        <strain evidence="4 7">PN_563</strain>
    </source>
</reference>
<sequence length="230" mass="26412">MDSAYNLPPIFVISLKNSPRREFIAKRLNGLGLQFEFFDAVYGKALSEEELAKVDYQYYQDFDNKRLTLGEIGCALSHIQVYEHIKKNNIAEAIILEDDAIVSTHFKAILQAAIEKLPSRYEILFFDHGKAKSYPLIKKCLPEGYKLVRYRYPSKNSRRSIMKATAYMVNQAGVEKLLKYAYPLRMPADFVTGFIQKTRIHAYGVEPSCVFEGLAVESEINSIEDRYKKA</sequence>
<dbReference type="AlphaFoldDB" id="A0A142G014"/>
<reference evidence="3 6" key="2">
    <citation type="submission" date="2017-10" db="EMBL/GenBank/DDBJ databases">
        <title>Draft genome sequences of Aggregatibacter actinomycetemcomitans strains 310a and 310b.</title>
        <authorList>
            <person name="May A.C."/>
            <person name="Ohta H."/>
            <person name="Maeda H."/>
            <person name="Kokeguchi S."/>
            <person name="Cugini C."/>
        </authorList>
    </citation>
    <scope>NUCLEOTIDE SEQUENCE [LARGE SCALE GENOMIC DNA]</scope>
    <source>
        <strain evidence="3 6">310b</strain>
    </source>
</reference>
<organism evidence="4 7">
    <name type="scientific">Aggregatibacter actinomycetemcomitans</name>
    <name type="common">Actinobacillus actinomycetemcomitans</name>
    <name type="synonym">Haemophilus actinomycetemcomitans</name>
    <dbReference type="NCBI Taxonomy" id="714"/>
    <lineage>
        <taxon>Bacteria</taxon>
        <taxon>Pseudomonadati</taxon>
        <taxon>Pseudomonadota</taxon>
        <taxon>Gammaproteobacteria</taxon>
        <taxon>Pasteurellales</taxon>
        <taxon>Pasteurellaceae</taxon>
        <taxon>Aggregatibacter</taxon>
    </lineage>
</organism>
<evidence type="ECO:0000313" key="2">
    <source>
        <dbReference type="EMBL" id="AMQ93994.1"/>
    </source>
</evidence>
<evidence type="ECO:0000313" key="7">
    <source>
        <dbReference type="Proteomes" id="UP000323012"/>
    </source>
</evidence>
<dbReference type="OrthoDB" id="9816113at2"/>
<dbReference type="Proteomes" id="UP000323012">
    <property type="component" value="Unassembled WGS sequence"/>
</dbReference>
<dbReference type="RefSeq" id="WP_005542843.1">
    <property type="nucleotide sequence ID" value="NZ_CP012958.1"/>
</dbReference>
<dbReference type="GeneID" id="77211038"/>
<evidence type="ECO:0000313" key="4">
    <source>
        <dbReference type="EMBL" id="TYA39750.1"/>
    </source>
</evidence>